<reference evidence="2" key="1">
    <citation type="journal article" date="2023" name="Microbiol Resour">
        <title>Genome Sequences of Rhodoplanes serenus and Two Thermotolerant Strains, Rhodoplanes tepidamans and 'Rhodoplanes cryptolactis,' Further Refine the Genus.</title>
        <authorList>
            <person name="Rayyan A.A."/>
            <person name="Kyndt J.A."/>
        </authorList>
    </citation>
    <scope>NUCLEOTIDE SEQUENCE</scope>
    <source>
        <strain evidence="2">DSM 9987</strain>
    </source>
</reference>
<reference evidence="2" key="2">
    <citation type="submission" date="2023-02" db="EMBL/GenBank/DDBJ databases">
        <authorList>
            <person name="Rayyan A."/>
            <person name="Meyer T."/>
            <person name="Kyndt J.A."/>
        </authorList>
    </citation>
    <scope>NUCLEOTIDE SEQUENCE</scope>
    <source>
        <strain evidence="2">DSM 9987</strain>
    </source>
</reference>
<dbReference type="Proteomes" id="UP001165652">
    <property type="component" value="Unassembled WGS sequence"/>
</dbReference>
<dbReference type="RefSeq" id="WP_272778006.1">
    <property type="nucleotide sequence ID" value="NZ_JAQQLI010000024.1"/>
</dbReference>
<evidence type="ECO:0000256" key="1">
    <source>
        <dbReference type="SAM" id="Phobius"/>
    </source>
</evidence>
<protein>
    <submittedName>
        <fullName evidence="2">Uncharacterized protein</fullName>
    </submittedName>
</protein>
<dbReference type="EMBL" id="JAQQLI010000024">
    <property type="protein sequence ID" value="MDC7787162.1"/>
    <property type="molecule type" value="Genomic_DNA"/>
</dbReference>
<evidence type="ECO:0000313" key="2">
    <source>
        <dbReference type="EMBL" id="MDC7787162.1"/>
    </source>
</evidence>
<organism evidence="2 3">
    <name type="scientific">Rhodoplanes tepidamans</name>
    <name type="common">Rhodoplanes cryptolactis</name>
    <dbReference type="NCBI Taxonomy" id="200616"/>
    <lineage>
        <taxon>Bacteria</taxon>
        <taxon>Pseudomonadati</taxon>
        <taxon>Pseudomonadota</taxon>
        <taxon>Alphaproteobacteria</taxon>
        <taxon>Hyphomicrobiales</taxon>
        <taxon>Nitrobacteraceae</taxon>
        <taxon>Rhodoplanes</taxon>
    </lineage>
</organism>
<gene>
    <name evidence="2" type="ORF">PQJ73_15835</name>
</gene>
<name>A0ABT5JCE0_RHOTP</name>
<keyword evidence="1" id="KW-1133">Transmembrane helix</keyword>
<comment type="caution">
    <text evidence="2">The sequence shown here is derived from an EMBL/GenBank/DDBJ whole genome shotgun (WGS) entry which is preliminary data.</text>
</comment>
<keyword evidence="3" id="KW-1185">Reference proteome</keyword>
<feature type="transmembrane region" description="Helical" evidence="1">
    <location>
        <begin position="20"/>
        <end position="41"/>
    </location>
</feature>
<accession>A0ABT5JCE0</accession>
<proteinExistence type="predicted"/>
<keyword evidence="1" id="KW-0472">Membrane</keyword>
<sequence>MADLSHYEAGEEPDDYRHRVLTNIAALVVLTLLIGGGLWIAATMADQRKSQDCVLSGRPGCTPVPLPKTPPGP</sequence>
<evidence type="ECO:0000313" key="3">
    <source>
        <dbReference type="Proteomes" id="UP001165652"/>
    </source>
</evidence>
<keyword evidence="1" id="KW-0812">Transmembrane</keyword>